<dbReference type="SUPFAM" id="SSF51412">
    <property type="entry name" value="Inosine monophosphate dehydrogenase (IMPDH)"/>
    <property type="match status" value="1"/>
</dbReference>
<dbReference type="Proteomes" id="UP000654922">
    <property type="component" value="Unassembled WGS sequence"/>
</dbReference>
<dbReference type="GO" id="GO:0018580">
    <property type="term" value="F:nitronate monooxygenase activity"/>
    <property type="evidence" value="ECO:0007669"/>
    <property type="project" value="InterPro"/>
</dbReference>
<dbReference type="SFLD" id="SFLDS00019">
    <property type="entry name" value="Glutathione_Transferase_(cytos"/>
    <property type="match status" value="1"/>
</dbReference>
<dbReference type="Gene3D" id="3.20.20.70">
    <property type="entry name" value="Aldolase class I"/>
    <property type="match status" value="1"/>
</dbReference>
<dbReference type="Gene3D" id="1.20.1050.10">
    <property type="match status" value="1"/>
</dbReference>
<evidence type="ECO:0000259" key="4">
    <source>
        <dbReference type="PROSITE" id="PS50404"/>
    </source>
</evidence>
<dbReference type="Gene3D" id="3.40.30.10">
    <property type="entry name" value="Glutaredoxin"/>
    <property type="match status" value="1"/>
</dbReference>
<dbReference type="PANTHER" id="PTHR32332:SF34">
    <property type="entry name" value="2-NITROPROPANE DIOXYGENASE FAMILY, PUTATIVE-RELATED"/>
    <property type="match status" value="1"/>
</dbReference>
<dbReference type="InterPro" id="IPR004045">
    <property type="entry name" value="Glutathione_S-Trfase_N"/>
</dbReference>
<protein>
    <submittedName>
        <fullName evidence="6">Uncharacterized protein</fullName>
    </submittedName>
</protein>
<dbReference type="SUPFAM" id="SSF47616">
    <property type="entry name" value="GST C-terminal domain-like"/>
    <property type="match status" value="1"/>
</dbReference>
<keyword evidence="1" id="KW-0285">Flavoprotein</keyword>
<evidence type="ECO:0000259" key="5">
    <source>
        <dbReference type="PROSITE" id="PS50405"/>
    </source>
</evidence>
<dbReference type="InterPro" id="IPR013785">
    <property type="entry name" value="Aldolase_TIM"/>
</dbReference>
<dbReference type="Pfam" id="PF02798">
    <property type="entry name" value="GST_N"/>
    <property type="match status" value="1"/>
</dbReference>
<keyword evidence="3" id="KW-0560">Oxidoreductase</keyword>
<gene>
    <name evidence="6" type="ORF">CNMCM5623_004365</name>
</gene>
<evidence type="ECO:0000256" key="2">
    <source>
        <dbReference type="ARBA" id="ARBA00022643"/>
    </source>
</evidence>
<dbReference type="InterPro" id="IPR036282">
    <property type="entry name" value="Glutathione-S-Trfase_C_sf"/>
</dbReference>
<dbReference type="InterPro" id="IPR036249">
    <property type="entry name" value="Thioredoxin-like_sf"/>
</dbReference>
<proteinExistence type="predicted"/>
<dbReference type="PROSITE" id="PS50404">
    <property type="entry name" value="GST_NTER"/>
    <property type="match status" value="1"/>
</dbReference>
<feature type="domain" description="GST C-terminal" evidence="5">
    <location>
        <begin position="95"/>
        <end position="210"/>
    </location>
</feature>
<dbReference type="OrthoDB" id="2349068at2759"/>
<evidence type="ECO:0000256" key="3">
    <source>
        <dbReference type="ARBA" id="ARBA00023002"/>
    </source>
</evidence>
<evidence type="ECO:0000256" key="1">
    <source>
        <dbReference type="ARBA" id="ARBA00022630"/>
    </source>
</evidence>
<dbReference type="InterPro" id="IPR004046">
    <property type="entry name" value="GST_C"/>
</dbReference>
<dbReference type="AlphaFoldDB" id="A0A8H6QFN1"/>
<dbReference type="InterPro" id="IPR040079">
    <property type="entry name" value="Glutathione_S-Trfase"/>
</dbReference>
<feature type="domain" description="GST N-terminal" evidence="4">
    <location>
        <begin position="8"/>
        <end position="92"/>
    </location>
</feature>
<organism evidence="6 7">
    <name type="scientific">Aspergillus felis</name>
    <dbReference type="NCBI Taxonomy" id="1287682"/>
    <lineage>
        <taxon>Eukaryota</taxon>
        <taxon>Fungi</taxon>
        <taxon>Dikarya</taxon>
        <taxon>Ascomycota</taxon>
        <taxon>Pezizomycotina</taxon>
        <taxon>Eurotiomycetes</taxon>
        <taxon>Eurotiomycetidae</taxon>
        <taxon>Eurotiales</taxon>
        <taxon>Aspergillaceae</taxon>
        <taxon>Aspergillus</taxon>
        <taxon>Aspergillus subgen. Fumigati</taxon>
    </lineage>
</organism>
<dbReference type="Pfam" id="PF03060">
    <property type="entry name" value="NMO"/>
    <property type="match status" value="2"/>
</dbReference>
<dbReference type="Pfam" id="PF14497">
    <property type="entry name" value="GST_C_3"/>
    <property type="match status" value="1"/>
</dbReference>
<dbReference type="InterPro" id="IPR010987">
    <property type="entry name" value="Glutathione-S-Trfase_C-like"/>
</dbReference>
<dbReference type="InterPro" id="IPR004136">
    <property type="entry name" value="NMO"/>
</dbReference>
<evidence type="ECO:0000313" key="6">
    <source>
        <dbReference type="EMBL" id="KAF7172088.1"/>
    </source>
</evidence>
<reference evidence="6" key="1">
    <citation type="submission" date="2020-06" db="EMBL/GenBank/DDBJ databases">
        <title>Draft genome sequences of strains closely related to Aspergillus parafelis and Aspergillus hiratsukae.</title>
        <authorList>
            <person name="Dos Santos R.A.C."/>
            <person name="Rivero-Menendez O."/>
            <person name="Steenwyk J.L."/>
            <person name="Mead M.E."/>
            <person name="Goldman G.H."/>
            <person name="Alastruey-Izquierdo A."/>
            <person name="Rokas A."/>
        </authorList>
    </citation>
    <scope>NUCLEOTIDE SEQUENCE</scope>
    <source>
        <strain evidence="6">CNM-CM5623</strain>
    </source>
</reference>
<dbReference type="CDD" id="cd03039">
    <property type="entry name" value="GST_N_Sigma_like"/>
    <property type="match status" value="1"/>
</dbReference>
<dbReference type="CDD" id="cd04730">
    <property type="entry name" value="NPD_like"/>
    <property type="match status" value="1"/>
</dbReference>
<dbReference type="PANTHER" id="PTHR32332">
    <property type="entry name" value="2-NITROPROPANE DIOXYGENASE"/>
    <property type="match status" value="1"/>
</dbReference>
<dbReference type="PROSITE" id="PS50405">
    <property type="entry name" value="GST_CTER"/>
    <property type="match status" value="1"/>
</dbReference>
<dbReference type="SUPFAM" id="SSF52833">
    <property type="entry name" value="Thioredoxin-like"/>
    <property type="match status" value="1"/>
</dbReference>
<evidence type="ECO:0000313" key="7">
    <source>
        <dbReference type="Proteomes" id="UP000654922"/>
    </source>
</evidence>
<keyword evidence="2" id="KW-0288">FMN</keyword>
<accession>A0A8H6QFN1</accession>
<comment type="caution">
    <text evidence="6">The sequence shown here is derived from an EMBL/GenBank/DDBJ whole genome shotgun (WGS) entry which is preliminary data.</text>
</comment>
<sequence>MPFPTTKPTLHYLDIGSLGRGEVIRLFLRDAGVDFEDVRYAYDDSWPTTSAELKEKGLSVTGKVPVLEYEGKVLRQHLPILRYLARELGSYDGNTSIEKYLVDAVADMYNDWRVQCVRNKKSVTDEYKAFVPSYYKALDKFYAENSGPFLLGERITYADFAVYQSIDNDSQLGALPDALPERLVEFKTAFEGRPQIAAYLASRLQVIVLFPIDIAYCLKMPGACDIAKSISRLYPWVSSPCIVSAPMRVMSGPALAVAVSHAGGLGFIGPGVKTQDMLADLEEATALVNKMRTPSSVFHALSAADYPLPIGVGFQLWNDDLEVAVTAVEKFRPCAAWLYAPREGRRDFDNWSLRIRNAWPRIQVWIQIGTLAEAKELLKCSERPDVIVIQGAEAGGHGRAKDGLGLVSLFPEVADALAGSQIPLFAAGGIADARGALAAICLGASGVVMGTRFLAAHEARINPGYQREIVRASDGAVTTTRTLLYNQLRGTTGWPEEYSPRTIINKSYIEHQGGRSFEELKKLHDEALKAGDSGWGPEGRLATYAGASIGLIHEVKDAATIVHDVRKGVLQRLSCLQELKL</sequence>
<name>A0A8H6QFN1_9EURO</name>
<dbReference type="EMBL" id="JACBAE010001154">
    <property type="protein sequence ID" value="KAF7172088.1"/>
    <property type="molecule type" value="Genomic_DNA"/>
</dbReference>